<dbReference type="InterPro" id="IPR006047">
    <property type="entry name" value="GH13_cat_dom"/>
</dbReference>
<dbReference type="InterPro" id="IPR004185">
    <property type="entry name" value="Glyco_hydro_13_lg-like_dom"/>
</dbReference>
<feature type="region of interest" description="Disordered" evidence="3">
    <location>
        <begin position="1"/>
        <end position="24"/>
    </location>
</feature>
<evidence type="ECO:0000259" key="4">
    <source>
        <dbReference type="SMART" id="SM00642"/>
    </source>
</evidence>
<keyword evidence="1 5" id="KW-0378">Hydrolase</keyword>
<reference evidence="5 6" key="1">
    <citation type="submission" date="2023-03" db="EMBL/GenBank/DDBJ databases">
        <title>YIM 133296 draft genome.</title>
        <authorList>
            <person name="Xiong L."/>
        </authorList>
    </citation>
    <scope>NUCLEOTIDE SEQUENCE [LARGE SCALE GENOMIC DNA]</scope>
    <source>
        <strain evidence="5 6">YIM 133296</strain>
    </source>
</reference>
<name>A0ABT6CC49_9MICO</name>
<dbReference type="RefSeq" id="WP_277193560.1">
    <property type="nucleotide sequence ID" value="NZ_JAROAV010000054.1"/>
</dbReference>
<dbReference type="PANTHER" id="PTHR10357">
    <property type="entry name" value="ALPHA-AMYLASE FAMILY MEMBER"/>
    <property type="match status" value="1"/>
</dbReference>
<dbReference type="SMART" id="SM00642">
    <property type="entry name" value="Aamy"/>
    <property type="match status" value="1"/>
</dbReference>
<protein>
    <submittedName>
        <fullName evidence="5">Glycoside hydrolase family 13 protein</fullName>
    </submittedName>
</protein>
<evidence type="ECO:0000313" key="6">
    <source>
        <dbReference type="Proteomes" id="UP001528912"/>
    </source>
</evidence>
<proteinExistence type="predicted"/>
<dbReference type="Gene3D" id="3.20.20.80">
    <property type="entry name" value="Glycosidases"/>
    <property type="match status" value="1"/>
</dbReference>
<keyword evidence="6" id="KW-1185">Reference proteome</keyword>
<evidence type="ECO:0000256" key="2">
    <source>
        <dbReference type="ARBA" id="ARBA00023295"/>
    </source>
</evidence>
<sequence length="616" mass="69077">MNRPHLLDRPHHDGSALYVSTSAPEPGERVRVRVRVPRAYDTQEVHVRQVTDGEPEFRSLRVVVQDDVESWWEGEVVCHNPVTSYRFILKGGPGGYAWLNGTGVHDRDVPDAADFRLTTYAPPPEWALDSVVYQVFPDRFARSSGRPPVADDAPDWAIPAPWDEPVLTDREYDGHQLYGGDLDGVREHLDHLERLGVTTLYLTPFFPGRSNHRYDAESFERVDPVLGGDEALRLLVREAHARGLRVMGDLTTNHTGVTHEWFVAAQADPEAPERDFYLYDESGDYVSWLGVKSLPKLNHQSGGLRERLFDADDSGVRRWLQGDDALDGWRVDVANMTGRWGAQDVNHQVARHMRKVVVDTRPDALLVGEHCHDHSQDAMGDGWHGVMNYSGFTRPVWTWLRDNDFAPKFLGSPLMVPRLGGDAVAATMDEFGAIVPWRSRAHSFTLVGSHDTTRVRTLVGEDPSYVVVAAGLLLTMPGIPMITYGDEIGMEGAFGEDGRRPMPWDESDWETDLFDAYRQLVAARRELVALRRGGLRWVHTDEDALVFLRETPEQTVLVLCARGPVRVGLPVDRLPGIERSRTVVGKPLQRNGAEATIDAPGPQVSVWAWDEQRGTP</sequence>
<dbReference type="SUPFAM" id="SSF51445">
    <property type="entry name" value="(Trans)glycosidases"/>
    <property type="match status" value="1"/>
</dbReference>
<feature type="compositionally biased region" description="Basic and acidic residues" evidence="3">
    <location>
        <begin position="1"/>
        <end position="14"/>
    </location>
</feature>
<keyword evidence="2" id="KW-0326">Glycosidase</keyword>
<dbReference type="SUPFAM" id="SSF81296">
    <property type="entry name" value="E set domains"/>
    <property type="match status" value="1"/>
</dbReference>
<comment type="caution">
    <text evidence="5">The sequence shown here is derived from an EMBL/GenBank/DDBJ whole genome shotgun (WGS) entry which is preliminary data.</text>
</comment>
<dbReference type="Pfam" id="PF00128">
    <property type="entry name" value="Alpha-amylase"/>
    <property type="match status" value="2"/>
</dbReference>
<dbReference type="InterPro" id="IPR013783">
    <property type="entry name" value="Ig-like_fold"/>
</dbReference>
<evidence type="ECO:0000256" key="3">
    <source>
        <dbReference type="SAM" id="MobiDB-lite"/>
    </source>
</evidence>
<dbReference type="InterPro" id="IPR014756">
    <property type="entry name" value="Ig_E-set"/>
</dbReference>
<dbReference type="CDD" id="cd02857">
    <property type="entry name" value="E_set_CDase_PDE_N"/>
    <property type="match status" value="1"/>
</dbReference>
<dbReference type="CDD" id="cd11338">
    <property type="entry name" value="AmyAc_CMD"/>
    <property type="match status" value="1"/>
</dbReference>
<accession>A0ABT6CC49</accession>
<dbReference type="PANTHER" id="PTHR10357:SF210">
    <property type="entry name" value="MALTODEXTRIN GLUCOSIDASE"/>
    <property type="match status" value="1"/>
</dbReference>
<dbReference type="EMBL" id="JAROAV010000054">
    <property type="protein sequence ID" value="MDF8266365.1"/>
    <property type="molecule type" value="Genomic_DNA"/>
</dbReference>
<organism evidence="5 6">
    <name type="scientific">Luteipulveratus flavus</name>
    <dbReference type="NCBI Taxonomy" id="3031728"/>
    <lineage>
        <taxon>Bacteria</taxon>
        <taxon>Bacillati</taxon>
        <taxon>Actinomycetota</taxon>
        <taxon>Actinomycetes</taxon>
        <taxon>Micrococcales</taxon>
        <taxon>Dermacoccaceae</taxon>
        <taxon>Luteipulveratus</taxon>
    </lineage>
</organism>
<dbReference type="GO" id="GO:0016787">
    <property type="term" value="F:hydrolase activity"/>
    <property type="evidence" value="ECO:0007669"/>
    <property type="project" value="UniProtKB-KW"/>
</dbReference>
<dbReference type="Gene3D" id="2.60.40.10">
    <property type="entry name" value="Immunoglobulins"/>
    <property type="match status" value="1"/>
</dbReference>
<feature type="domain" description="Glycosyl hydrolase family 13 catalytic" evidence="4">
    <location>
        <begin position="134"/>
        <end position="524"/>
    </location>
</feature>
<dbReference type="InterPro" id="IPR017853">
    <property type="entry name" value="GH"/>
</dbReference>
<gene>
    <name evidence="5" type="ORF">P4R38_19115</name>
</gene>
<dbReference type="Proteomes" id="UP001528912">
    <property type="component" value="Unassembled WGS sequence"/>
</dbReference>
<evidence type="ECO:0000313" key="5">
    <source>
        <dbReference type="EMBL" id="MDF8266365.1"/>
    </source>
</evidence>
<evidence type="ECO:0000256" key="1">
    <source>
        <dbReference type="ARBA" id="ARBA00022801"/>
    </source>
</evidence>